<dbReference type="EMBL" id="FOSH01000019">
    <property type="protein sequence ID" value="SFK68750.1"/>
    <property type="molecule type" value="Genomic_DNA"/>
</dbReference>
<gene>
    <name evidence="2" type="ORF">SAMN04488079_11946</name>
</gene>
<evidence type="ECO:0000256" key="1">
    <source>
        <dbReference type="SAM" id="SignalP"/>
    </source>
</evidence>
<proteinExistence type="predicted"/>
<keyword evidence="1" id="KW-0732">Signal</keyword>
<evidence type="ECO:0000313" key="2">
    <source>
        <dbReference type="EMBL" id="SFK68750.1"/>
    </source>
</evidence>
<dbReference type="AlphaFoldDB" id="A0A1I4BK58"/>
<feature type="chain" id="PRO_5011676213" description="DUF2845 domain-containing protein" evidence="1">
    <location>
        <begin position="22"/>
        <end position="109"/>
    </location>
</feature>
<accession>A0A1I4BK58</accession>
<protein>
    <recommendedName>
        <fullName evidence="4">DUF2845 domain-containing protein</fullName>
    </recommendedName>
</protein>
<sequence length="109" mass="12169">MRFYCLALTALGLSFTSLAHAGSSQYLDQYSCGKSAIEVGMDIDQIKHVCGESWHPSNVVKSVRPALKVGKDGERLQDNFEKWMFKTMSKGSTHVLLKNGKVIRIFTTQ</sequence>
<reference evidence="3" key="1">
    <citation type="submission" date="2016-10" db="EMBL/GenBank/DDBJ databases">
        <authorList>
            <person name="Varghese N."/>
            <person name="Submissions S."/>
        </authorList>
    </citation>
    <scope>NUCLEOTIDE SEQUENCE [LARGE SCALE GENOMIC DNA]</scope>
    <source>
        <strain evidence="3">DSM 11578</strain>
    </source>
</reference>
<dbReference type="RefSeq" id="WP_091715676.1">
    <property type="nucleotide sequence ID" value="NZ_FOSH01000019.1"/>
</dbReference>
<evidence type="ECO:0000313" key="3">
    <source>
        <dbReference type="Proteomes" id="UP000198924"/>
    </source>
</evidence>
<dbReference type="STRING" id="45496.SAMN04488079_11946"/>
<feature type="signal peptide" evidence="1">
    <location>
        <begin position="1"/>
        <end position="21"/>
    </location>
</feature>
<organism evidence="2 3">
    <name type="scientific">Methylophaga sulfidovorans</name>
    <dbReference type="NCBI Taxonomy" id="45496"/>
    <lineage>
        <taxon>Bacteria</taxon>
        <taxon>Pseudomonadati</taxon>
        <taxon>Pseudomonadota</taxon>
        <taxon>Gammaproteobacteria</taxon>
        <taxon>Thiotrichales</taxon>
        <taxon>Piscirickettsiaceae</taxon>
        <taxon>Methylophaga</taxon>
    </lineage>
</organism>
<keyword evidence="3" id="KW-1185">Reference proteome</keyword>
<evidence type="ECO:0008006" key="4">
    <source>
        <dbReference type="Google" id="ProtNLM"/>
    </source>
</evidence>
<dbReference type="Proteomes" id="UP000198924">
    <property type="component" value="Unassembled WGS sequence"/>
</dbReference>
<dbReference type="OrthoDB" id="5609507at2"/>
<name>A0A1I4BK58_9GAMM</name>